<dbReference type="EMBL" id="JACHHO010000002">
    <property type="protein sequence ID" value="MBB5204284.1"/>
    <property type="molecule type" value="Genomic_DNA"/>
</dbReference>
<protein>
    <recommendedName>
        <fullName evidence="4">Lipoprotein</fullName>
    </recommendedName>
</protein>
<evidence type="ECO:0000313" key="2">
    <source>
        <dbReference type="EMBL" id="MBB5204284.1"/>
    </source>
</evidence>
<name>A0A840S664_9BURK</name>
<keyword evidence="1" id="KW-0732">Signal</keyword>
<evidence type="ECO:0000313" key="3">
    <source>
        <dbReference type="Proteomes" id="UP000554837"/>
    </source>
</evidence>
<keyword evidence="3" id="KW-1185">Reference proteome</keyword>
<proteinExistence type="predicted"/>
<accession>A0A840S664</accession>
<dbReference type="AlphaFoldDB" id="A0A840S664"/>
<dbReference type="RefSeq" id="WP_138856022.1">
    <property type="nucleotide sequence ID" value="NZ_CP040709.1"/>
</dbReference>
<evidence type="ECO:0000256" key="1">
    <source>
        <dbReference type="SAM" id="SignalP"/>
    </source>
</evidence>
<feature type="signal peptide" evidence="1">
    <location>
        <begin position="1"/>
        <end position="23"/>
    </location>
</feature>
<gene>
    <name evidence="2" type="ORF">HNQ51_001598</name>
</gene>
<dbReference type="PROSITE" id="PS51257">
    <property type="entry name" value="PROKAR_LIPOPROTEIN"/>
    <property type="match status" value="1"/>
</dbReference>
<reference evidence="2 3" key="1">
    <citation type="submission" date="2020-08" db="EMBL/GenBank/DDBJ databases">
        <title>Genomic Encyclopedia of Type Strains, Phase IV (KMG-IV): sequencing the most valuable type-strain genomes for metagenomic binning, comparative biology and taxonomic classification.</title>
        <authorList>
            <person name="Goeker M."/>
        </authorList>
    </citation>
    <scope>NUCLEOTIDE SEQUENCE [LARGE SCALE GENOMIC DNA]</scope>
    <source>
        <strain evidence="2 3">DSM 23958</strain>
    </source>
</reference>
<feature type="chain" id="PRO_5032528042" description="Lipoprotein" evidence="1">
    <location>
        <begin position="24"/>
        <end position="125"/>
    </location>
</feature>
<evidence type="ECO:0008006" key="4">
    <source>
        <dbReference type="Google" id="ProtNLM"/>
    </source>
</evidence>
<dbReference type="Proteomes" id="UP000554837">
    <property type="component" value="Unassembled WGS sequence"/>
</dbReference>
<comment type="caution">
    <text evidence="2">The sequence shown here is derived from an EMBL/GenBank/DDBJ whole genome shotgun (WGS) entry which is preliminary data.</text>
</comment>
<organism evidence="2 3">
    <name type="scientific">Inhella inkyongensis</name>
    <dbReference type="NCBI Taxonomy" id="392593"/>
    <lineage>
        <taxon>Bacteria</taxon>
        <taxon>Pseudomonadati</taxon>
        <taxon>Pseudomonadota</taxon>
        <taxon>Betaproteobacteria</taxon>
        <taxon>Burkholderiales</taxon>
        <taxon>Sphaerotilaceae</taxon>
        <taxon>Inhella</taxon>
    </lineage>
</organism>
<sequence length="125" mass="12973">MGLKKTLGAVLALAWLVVGCSKAADPAKPPAGMEGTWTGSTGQGHRSVTFGQGKMTTTQAGMAGTYQVQYFPDDVVAPMAATLNAVQSVRVEAKNSETGQSIKLTYTVIGGVVLQDALGPLHRRP</sequence>